<dbReference type="RefSeq" id="WP_005826761.1">
    <property type="nucleotide sequence ID" value="NZ_JNHN01000168.1"/>
</dbReference>
<evidence type="ECO:0000256" key="1">
    <source>
        <dbReference type="ARBA" id="ARBA00004141"/>
    </source>
</evidence>
<accession>A0A078S1A9</accession>
<feature type="transmembrane region" description="Helical" evidence="5">
    <location>
        <begin position="85"/>
        <end position="107"/>
    </location>
</feature>
<dbReference type="PATRIC" id="fig|1339349.3.peg.1713"/>
<keyword evidence="4 5" id="KW-0472">Membrane</keyword>
<dbReference type="GeneID" id="99751553"/>
<dbReference type="GO" id="GO:0000271">
    <property type="term" value="P:polysaccharide biosynthetic process"/>
    <property type="evidence" value="ECO:0007669"/>
    <property type="project" value="InterPro"/>
</dbReference>
<reference evidence="7 8" key="1">
    <citation type="submission" date="2014-04" db="EMBL/GenBank/DDBJ databases">
        <authorList>
            <person name="Sears C."/>
            <person name="Carroll K."/>
            <person name="Sack B.R."/>
            <person name="Qadri F."/>
            <person name="Myers L.L."/>
            <person name="Chung G.-T."/>
            <person name="Escheverria P."/>
            <person name="Fraser C.M."/>
            <person name="Sadzewicz L."/>
            <person name="Shefchek K.A."/>
            <person name="Tallon L."/>
            <person name="Das S.P."/>
            <person name="Daugherty S."/>
            <person name="Mongodin E.F."/>
        </authorList>
    </citation>
    <scope>NUCLEOTIDE SEQUENCE [LARGE SCALE GENOMIC DNA]</scope>
    <source>
        <strain evidence="7 8">3978 T3 ii</strain>
    </source>
</reference>
<dbReference type="InterPro" id="IPR007267">
    <property type="entry name" value="GtrA_DPMS_TM"/>
</dbReference>
<comment type="subcellular location">
    <subcellularLocation>
        <location evidence="1">Membrane</location>
        <topology evidence="1">Multi-pass membrane protein</topology>
    </subcellularLocation>
</comment>
<feature type="domain" description="GtrA/DPMS transmembrane" evidence="6">
    <location>
        <begin position="30"/>
        <end position="152"/>
    </location>
</feature>
<feature type="transmembrane region" description="Helical" evidence="5">
    <location>
        <begin position="127"/>
        <end position="145"/>
    </location>
</feature>
<comment type="caution">
    <text evidence="7">The sequence shown here is derived from an EMBL/GenBank/DDBJ whole genome shotgun (WGS) entry which is preliminary data.</text>
</comment>
<keyword evidence="2 5" id="KW-0812">Transmembrane</keyword>
<evidence type="ECO:0000256" key="3">
    <source>
        <dbReference type="ARBA" id="ARBA00022989"/>
    </source>
</evidence>
<sequence length="175" mass="20295">MDNQLKSNGKGVSWRHSVWIFFKAQISAQFASFVDFLVTILLVKAFAVFYLYATFTGSVVGGIVNCAINYGWVFHAEDCKKTHVAVKYLFVWGGSIILNTWGTFALTEWLTGMTWVNGLLGYYIDNVFILSKIIVAVLVAFFWNYHLQRFFVYRNHNIKGFLKHYLENKKDEYEL</sequence>
<gene>
    <name evidence="7" type="ORF">M094_0458</name>
</gene>
<dbReference type="Pfam" id="PF04138">
    <property type="entry name" value="GtrA_DPMS_TM"/>
    <property type="match status" value="1"/>
</dbReference>
<evidence type="ECO:0000256" key="5">
    <source>
        <dbReference type="SAM" id="Phobius"/>
    </source>
</evidence>
<evidence type="ECO:0000313" key="8">
    <source>
        <dbReference type="Proteomes" id="UP000028013"/>
    </source>
</evidence>
<organism evidence="7 8">
    <name type="scientific">Bacteroides uniformis str. 3978 T3 ii</name>
    <dbReference type="NCBI Taxonomy" id="1339349"/>
    <lineage>
        <taxon>Bacteria</taxon>
        <taxon>Pseudomonadati</taxon>
        <taxon>Bacteroidota</taxon>
        <taxon>Bacteroidia</taxon>
        <taxon>Bacteroidales</taxon>
        <taxon>Bacteroidaceae</taxon>
        <taxon>Bacteroides</taxon>
    </lineage>
</organism>
<evidence type="ECO:0000256" key="2">
    <source>
        <dbReference type="ARBA" id="ARBA00022692"/>
    </source>
</evidence>
<feature type="transmembrane region" description="Helical" evidence="5">
    <location>
        <begin position="49"/>
        <end position="73"/>
    </location>
</feature>
<feature type="transmembrane region" description="Helical" evidence="5">
    <location>
        <begin position="20"/>
        <end position="43"/>
    </location>
</feature>
<dbReference type="AlphaFoldDB" id="A0A078S1A9"/>
<evidence type="ECO:0000259" key="6">
    <source>
        <dbReference type="Pfam" id="PF04138"/>
    </source>
</evidence>
<evidence type="ECO:0000256" key="4">
    <source>
        <dbReference type="ARBA" id="ARBA00023136"/>
    </source>
</evidence>
<proteinExistence type="predicted"/>
<protein>
    <submittedName>
        <fullName evidence="7">GtrA-like family protein</fullName>
    </submittedName>
</protein>
<evidence type="ECO:0000313" key="7">
    <source>
        <dbReference type="EMBL" id="KDS51622.1"/>
    </source>
</evidence>
<dbReference type="EMBL" id="JNHN01000168">
    <property type="protein sequence ID" value="KDS51622.1"/>
    <property type="molecule type" value="Genomic_DNA"/>
</dbReference>
<name>A0A078S1A9_BACUN</name>
<dbReference type="Proteomes" id="UP000028013">
    <property type="component" value="Unassembled WGS sequence"/>
</dbReference>
<dbReference type="GO" id="GO:0016020">
    <property type="term" value="C:membrane"/>
    <property type="evidence" value="ECO:0007669"/>
    <property type="project" value="UniProtKB-SubCell"/>
</dbReference>
<keyword evidence="3 5" id="KW-1133">Transmembrane helix</keyword>